<dbReference type="GO" id="GO:0005763">
    <property type="term" value="C:mitochondrial small ribosomal subunit"/>
    <property type="evidence" value="ECO:0007669"/>
    <property type="project" value="TreeGrafter"/>
</dbReference>
<dbReference type="EMBL" id="VXIS01000300">
    <property type="protein sequence ID" value="KAA8894934.1"/>
    <property type="molecule type" value="Genomic_DNA"/>
</dbReference>
<comment type="similarity">
    <text evidence="1">Belongs to the bacterial ribosomal protein bS21 family.</text>
</comment>
<name>A0A5J5EI55_9PEZI</name>
<organism evidence="5 6">
    <name type="scientific">Sphaerosporella brunnea</name>
    <dbReference type="NCBI Taxonomy" id="1250544"/>
    <lineage>
        <taxon>Eukaryota</taxon>
        <taxon>Fungi</taxon>
        <taxon>Dikarya</taxon>
        <taxon>Ascomycota</taxon>
        <taxon>Pezizomycotina</taxon>
        <taxon>Pezizomycetes</taxon>
        <taxon>Pezizales</taxon>
        <taxon>Pyronemataceae</taxon>
        <taxon>Sphaerosporella</taxon>
    </lineage>
</organism>
<dbReference type="PANTHER" id="PTHR41237:SF1">
    <property type="entry name" value="SMALL RIBOSOMAL SUBUNIT PROTEIN BS21M"/>
    <property type="match status" value="1"/>
</dbReference>
<evidence type="ECO:0000256" key="1">
    <source>
        <dbReference type="ARBA" id="ARBA00006640"/>
    </source>
</evidence>
<dbReference type="InterPro" id="IPR052837">
    <property type="entry name" value="Mitoribosomal_bS21"/>
</dbReference>
<keyword evidence="3" id="KW-0687">Ribonucleoprotein</keyword>
<dbReference type="GO" id="GO:0070124">
    <property type="term" value="P:mitochondrial translational initiation"/>
    <property type="evidence" value="ECO:0007669"/>
    <property type="project" value="TreeGrafter"/>
</dbReference>
<proteinExistence type="inferred from homology"/>
<dbReference type="AlphaFoldDB" id="A0A5J5EI55"/>
<evidence type="ECO:0008006" key="7">
    <source>
        <dbReference type="Google" id="ProtNLM"/>
    </source>
</evidence>
<keyword evidence="6" id="KW-1185">Reference proteome</keyword>
<dbReference type="Pfam" id="PF01165">
    <property type="entry name" value="Ribosomal_S21"/>
    <property type="match status" value="1"/>
</dbReference>
<gene>
    <name evidence="5" type="ORF">FN846DRAFT_894624</name>
</gene>
<dbReference type="InParanoid" id="A0A5J5EI55"/>
<evidence type="ECO:0000256" key="4">
    <source>
        <dbReference type="SAM" id="MobiDB-lite"/>
    </source>
</evidence>
<accession>A0A5J5EI55</accession>
<feature type="region of interest" description="Disordered" evidence="4">
    <location>
        <begin position="64"/>
        <end position="95"/>
    </location>
</feature>
<evidence type="ECO:0000313" key="6">
    <source>
        <dbReference type="Proteomes" id="UP000326924"/>
    </source>
</evidence>
<dbReference type="PANTHER" id="PTHR41237">
    <property type="entry name" value="37S RIBOSOMAL PROTEIN MRP21, MITOCHONDRIAL"/>
    <property type="match status" value="1"/>
</dbReference>
<feature type="compositionally biased region" description="Polar residues" evidence="4">
    <location>
        <begin position="64"/>
        <end position="78"/>
    </location>
</feature>
<reference evidence="5 6" key="1">
    <citation type="submission" date="2019-09" db="EMBL/GenBank/DDBJ databases">
        <title>Draft genome of the ectomycorrhizal ascomycete Sphaerosporella brunnea.</title>
        <authorList>
            <consortium name="DOE Joint Genome Institute"/>
            <person name="Benucci G.M."/>
            <person name="Marozzi G."/>
            <person name="Antonielli L."/>
            <person name="Sanchez S."/>
            <person name="Marco P."/>
            <person name="Wang X."/>
            <person name="Falini L.B."/>
            <person name="Barry K."/>
            <person name="Haridas S."/>
            <person name="Lipzen A."/>
            <person name="Labutti K."/>
            <person name="Grigoriev I.V."/>
            <person name="Murat C."/>
            <person name="Martin F."/>
            <person name="Albertini E."/>
            <person name="Donnini D."/>
            <person name="Bonito G."/>
        </authorList>
    </citation>
    <scope>NUCLEOTIDE SEQUENCE [LARGE SCALE GENOMIC DNA]</scope>
    <source>
        <strain evidence="5 6">Sb_GMNB300</strain>
    </source>
</reference>
<evidence type="ECO:0000313" key="5">
    <source>
        <dbReference type="EMBL" id="KAA8894934.1"/>
    </source>
</evidence>
<sequence length="169" mass="19084">MEFRRLACASAASARPSLALYARALRQFGTSAARAAGNDQNDKNSPSPMAGLFDTLFSTPRAPSSFRPNFSPSANQLPLSHLNVPQKPPKMGPTAGRSVVVQGDVAQAFMRLRSIISQNKVRQDFHYQKFHERPGLKRKRLRSERHRRRFKEGFKRMVALVMDMRKKGM</sequence>
<dbReference type="GO" id="GO:0003735">
    <property type="term" value="F:structural constituent of ribosome"/>
    <property type="evidence" value="ECO:0007669"/>
    <property type="project" value="InterPro"/>
</dbReference>
<keyword evidence="2" id="KW-0689">Ribosomal protein</keyword>
<comment type="caution">
    <text evidence="5">The sequence shown here is derived from an EMBL/GenBank/DDBJ whole genome shotgun (WGS) entry which is preliminary data.</text>
</comment>
<evidence type="ECO:0000256" key="2">
    <source>
        <dbReference type="ARBA" id="ARBA00022980"/>
    </source>
</evidence>
<dbReference type="Proteomes" id="UP000326924">
    <property type="component" value="Unassembled WGS sequence"/>
</dbReference>
<protein>
    <recommendedName>
        <fullName evidence="7">Ribosomal protein S21</fullName>
    </recommendedName>
</protein>
<evidence type="ECO:0000256" key="3">
    <source>
        <dbReference type="ARBA" id="ARBA00023274"/>
    </source>
</evidence>
<dbReference type="InterPro" id="IPR001911">
    <property type="entry name" value="Ribosomal_bS21"/>
</dbReference>
<dbReference type="OrthoDB" id="2501249at2759"/>